<feature type="signal peptide" evidence="1">
    <location>
        <begin position="1"/>
        <end position="19"/>
    </location>
</feature>
<dbReference type="Proteomes" id="UP000252995">
    <property type="component" value="Unassembled WGS sequence"/>
</dbReference>
<evidence type="ECO:0000313" key="3">
    <source>
        <dbReference type="Proteomes" id="UP000252995"/>
    </source>
</evidence>
<evidence type="ECO:0008006" key="4">
    <source>
        <dbReference type="Google" id="ProtNLM"/>
    </source>
</evidence>
<dbReference type="AlphaFoldDB" id="A0A366GQN1"/>
<sequence>MFKVLLLACLMAGSVSALAQDAKSAGPGVVTSIDSQGRELIVGQEIYILPAEVKLNGVLVSRSKVARLIGPGDEVSVDVENGRYVNEIHARLQ</sequence>
<proteinExistence type="predicted"/>
<reference evidence="2 3" key="1">
    <citation type="submission" date="2018-06" db="EMBL/GenBank/DDBJ databases">
        <title>Freshwater and sediment microbial communities from various areas in North America, analyzing microbe dynamics in response to fracking.</title>
        <authorList>
            <person name="Lamendella R."/>
        </authorList>
    </citation>
    <scope>NUCLEOTIDE SEQUENCE [LARGE SCALE GENOMIC DNA]</scope>
    <source>
        <strain evidence="2 3">114J</strain>
    </source>
</reference>
<gene>
    <name evidence="2" type="ORF">DET50_11098</name>
</gene>
<name>A0A366GQN1_9GAMM</name>
<feature type="chain" id="PRO_5016628797" description="DUF5666 domain-containing protein" evidence="1">
    <location>
        <begin position="20"/>
        <end position="93"/>
    </location>
</feature>
<accession>A0A366GQN1</accession>
<protein>
    <recommendedName>
        <fullName evidence="4">DUF5666 domain-containing protein</fullName>
    </recommendedName>
</protein>
<organism evidence="2 3">
    <name type="scientific">Marinobacter pelagius</name>
    <dbReference type="NCBI Taxonomy" id="379482"/>
    <lineage>
        <taxon>Bacteria</taxon>
        <taxon>Pseudomonadati</taxon>
        <taxon>Pseudomonadota</taxon>
        <taxon>Gammaproteobacteria</taxon>
        <taxon>Pseudomonadales</taxon>
        <taxon>Marinobacteraceae</taxon>
        <taxon>Marinobacter</taxon>
    </lineage>
</organism>
<dbReference type="EMBL" id="QNRO01000010">
    <property type="protein sequence ID" value="RBP29199.1"/>
    <property type="molecule type" value="Genomic_DNA"/>
</dbReference>
<comment type="caution">
    <text evidence="2">The sequence shown here is derived from an EMBL/GenBank/DDBJ whole genome shotgun (WGS) entry which is preliminary data.</text>
</comment>
<evidence type="ECO:0000313" key="2">
    <source>
        <dbReference type="EMBL" id="RBP29199.1"/>
    </source>
</evidence>
<evidence type="ECO:0000256" key="1">
    <source>
        <dbReference type="SAM" id="SignalP"/>
    </source>
</evidence>
<keyword evidence="1" id="KW-0732">Signal</keyword>